<dbReference type="AlphaFoldDB" id="A0A318T6C6"/>
<keyword evidence="6" id="KW-1003">Cell membrane</keyword>
<dbReference type="Pfam" id="PF02104">
    <property type="entry name" value="SURF1"/>
    <property type="match status" value="1"/>
</dbReference>
<evidence type="ECO:0000256" key="6">
    <source>
        <dbReference type="RuleBase" id="RU363076"/>
    </source>
</evidence>
<dbReference type="GO" id="GO:0005886">
    <property type="term" value="C:plasma membrane"/>
    <property type="evidence" value="ECO:0007669"/>
    <property type="project" value="UniProtKB-SubCell"/>
</dbReference>
<dbReference type="PANTHER" id="PTHR23427:SF2">
    <property type="entry name" value="SURFEIT LOCUS PROTEIN 1"/>
    <property type="match status" value="1"/>
</dbReference>
<evidence type="ECO:0000313" key="8">
    <source>
        <dbReference type="Proteomes" id="UP000247454"/>
    </source>
</evidence>
<evidence type="ECO:0000313" key="7">
    <source>
        <dbReference type="EMBL" id="PYE87891.1"/>
    </source>
</evidence>
<dbReference type="Proteomes" id="UP000247454">
    <property type="component" value="Unassembled WGS sequence"/>
</dbReference>
<accession>A0A318T6C6</accession>
<feature type="transmembrane region" description="Helical" evidence="6">
    <location>
        <begin position="223"/>
        <end position="243"/>
    </location>
</feature>
<sequence length="247" mass="26730">MVMNHASNGGAGGEPPRRSRRFMTVAMLFMTGVFLALGTWQVQRLFWKLDLIARVEARVHAAPVPAPAPPDWANVTAGNDEYRRVTASGIFDYNKDVLVQAVTELGAGFWVITPLHQPDGATILVNRGFVPADRRDRASRAAGEIAGPVTITGLMRMSEPGGAFLRSNDPKAGRWYSRDVAAIATAENLHNVAPYFIDADATPNPGGLPVGGLTVVRFRNTHLVYALTWYVLALMSAGAAYAVRKMV</sequence>
<evidence type="ECO:0000256" key="4">
    <source>
        <dbReference type="ARBA" id="ARBA00022989"/>
    </source>
</evidence>
<dbReference type="PROSITE" id="PS50895">
    <property type="entry name" value="SURF1"/>
    <property type="match status" value="1"/>
</dbReference>
<dbReference type="InterPro" id="IPR045214">
    <property type="entry name" value="Surf1/Surf4"/>
</dbReference>
<dbReference type="CDD" id="cd06662">
    <property type="entry name" value="SURF1"/>
    <property type="match status" value="1"/>
</dbReference>
<protein>
    <recommendedName>
        <fullName evidence="6">SURF1-like protein</fullName>
    </recommendedName>
</protein>
<keyword evidence="4 6" id="KW-1133">Transmembrane helix</keyword>
<comment type="caution">
    <text evidence="7">The sequence shown here is derived from an EMBL/GenBank/DDBJ whole genome shotgun (WGS) entry which is preliminary data.</text>
</comment>
<evidence type="ECO:0000256" key="3">
    <source>
        <dbReference type="ARBA" id="ARBA00022692"/>
    </source>
</evidence>
<evidence type="ECO:0000256" key="1">
    <source>
        <dbReference type="ARBA" id="ARBA00004370"/>
    </source>
</evidence>
<gene>
    <name evidence="7" type="ORF">C7477_11076</name>
</gene>
<dbReference type="InterPro" id="IPR002994">
    <property type="entry name" value="Surf1/Shy1"/>
</dbReference>
<proteinExistence type="inferred from homology"/>
<name>A0A318T6C6_9HYPH</name>
<keyword evidence="5 6" id="KW-0472">Membrane</keyword>
<keyword evidence="8" id="KW-1185">Reference proteome</keyword>
<evidence type="ECO:0000256" key="5">
    <source>
        <dbReference type="ARBA" id="ARBA00023136"/>
    </source>
</evidence>
<comment type="similarity">
    <text evidence="2 6">Belongs to the SURF1 family.</text>
</comment>
<comment type="subcellular location">
    <subcellularLocation>
        <location evidence="6">Cell membrane</location>
        <topology evidence="6">Multi-pass membrane protein</topology>
    </subcellularLocation>
    <subcellularLocation>
        <location evidence="1">Membrane</location>
    </subcellularLocation>
</comment>
<evidence type="ECO:0000256" key="2">
    <source>
        <dbReference type="ARBA" id="ARBA00007165"/>
    </source>
</evidence>
<dbReference type="EMBL" id="QJTF01000010">
    <property type="protein sequence ID" value="PYE87891.1"/>
    <property type="molecule type" value="Genomic_DNA"/>
</dbReference>
<dbReference type="PANTHER" id="PTHR23427">
    <property type="entry name" value="SURFEIT LOCUS PROTEIN"/>
    <property type="match status" value="1"/>
</dbReference>
<keyword evidence="3 6" id="KW-0812">Transmembrane</keyword>
<feature type="transmembrane region" description="Helical" evidence="6">
    <location>
        <begin position="21"/>
        <end position="40"/>
    </location>
</feature>
<organism evidence="7 8">
    <name type="scientific">Phyllobacterium leguminum</name>
    <dbReference type="NCBI Taxonomy" id="314237"/>
    <lineage>
        <taxon>Bacteria</taxon>
        <taxon>Pseudomonadati</taxon>
        <taxon>Pseudomonadota</taxon>
        <taxon>Alphaproteobacteria</taxon>
        <taxon>Hyphomicrobiales</taxon>
        <taxon>Phyllobacteriaceae</taxon>
        <taxon>Phyllobacterium</taxon>
    </lineage>
</organism>
<reference evidence="7 8" key="1">
    <citation type="submission" date="2018-06" db="EMBL/GenBank/DDBJ databases">
        <title>Genomic Encyclopedia of Type Strains, Phase III (KMG-III): the genomes of soil and plant-associated and newly described type strains.</title>
        <authorList>
            <person name="Whitman W."/>
        </authorList>
    </citation>
    <scope>NUCLEOTIDE SEQUENCE [LARGE SCALE GENOMIC DNA]</scope>
    <source>
        <strain evidence="7 8">ORS 1419</strain>
    </source>
</reference>